<dbReference type="OrthoDB" id="9771171at2"/>
<dbReference type="PRINTS" id="PR00039">
    <property type="entry name" value="HTHLYSR"/>
</dbReference>
<reference evidence="6 7" key="1">
    <citation type="submission" date="2016-11" db="EMBL/GenBank/DDBJ databases">
        <title>Mixed transmission modes and dynamic genome evolution in an obligate animal-bacterial symbiosis.</title>
        <authorList>
            <person name="Russell S.L."/>
            <person name="Corbett-Detig R.B."/>
            <person name="Cavanaugh C.M."/>
        </authorList>
    </citation>
    <scope>NUCLEOTIDE SEQUENCE [LARGE SCALE GENOMIC DNA]</scope>
    <source>
        <strain evidence="6">Sveles-Q1</strain>
    </source>
</reference>
<dbReference type="EMBL" id="MPRL01000081">
    <property type="protein sequence ID" value="OOZ38584.1"/>
    <property type="molecule type" value="Genomic_DNA"/>
</dbReference>
<comment type="similarity">
    <text evidence="1">Belongs to the LysR transcriptional regulatory family.</text>
</comment>
<evidence type="ECO:0000256" key="3">
    <source>
        <dbReference type="ARBA" id="ARBA00023125"/>
    </source>
</evidence>
<gene>
    <name evidence="6" type="ORF">BOW53_15100</name>
</gene>
<dbReference type="Pfam" id="PF00126">
    <property type="entry name" value="HTH_1"/>
    <property type="match status" value="1"/>
</dbReference>
<evidence type="ECO:0000256" key="4">
    <source>
        <dbReference type="ARBA" id="ARBA00023163"/>
    </source>
</evidence>
<comment type="caution">
    <text evidence="6">The sequence shown here is derived from an EMBL/GenBank/DDBJ whole genome shotgun (WGS) entry which is preliminary data.</text>
</comment>
<dbReference type="PROSITE" id="PS50931">
    <property type="entry name" value="HTH_LYSR"/>
    <property type="match status" value="1"/>
</dbReference>
<keyword evidence="4" id="KW-0804">Transcription</keyword>
<keyword evidence="7" id="KW-1185">Reference proteome</keyword>
<keyword evidence="2" id="KW-0805">Transcription regulation</keyword>
<dbReference type="InterPro" id="IPR036390">
    <property type="entry name" value="WH_DNA-bd_sf"/>
</dbReference>
<dbReference type="GO" id="GO:0003700">
    <property type="term" value="F:DNA-binding transcription factor activity"/>
    <property type="evidence" value="ECO:0007669"/>
    <property type="project" value="InterPro"/>
</dbReference>
<dbReference type="AlphaFoldDB" id="A0A1T2L0J3"/>
<keyword evidence="3" id="KW-0238">DNA-binding</keyword>
<dbReference type="InterPro" id="IPR036388">
    <property type="entry name" value="WH-like_DNA-bd_sf"/>
</dbReference>
<name>A0A1T2L0J3_9GAMM</name>
<dbReference type="Gene3D" id="1.10.10.10">
    <property type="entry name" value="Winged helix-like DNA-binding domain superfamily/Winged helix DNA-binding domain"/>
    <property type="match status" value="1"/>
</dbReference>
<protein>
    <submittedName>
        <fullName evidence="6">LysR family transcriptional regulator</fullName>
    </submittedName>
</protein>
<dbReference type="GO" id="GO:0000976">
    <property type="term" value="F:transcription cis-regulatory region binding"/>
    <property type="evidence" value="ECO:0007669"/>
    <property type="project" value="TreeGrafter"/>
</dbReference>
<organism evidence="6 7">
    <name type="scientific">Solemya pervernicosa gill symbiont</name>
    <dbReference type="NCBI Taxonomy" id="642797"/>
    <lineage>
        <taxon>Bacteria</taxon>
        <taxon>Pseudomonadati</taxon>
        <taxon>Pseudomonadota</taxon>
        <taxon>Gammaproteobacteria</taxon>
        <taxon>sulfur-oxidizing symbionts</taxon>
    </lineage>
</organism>
<dbReference type="CDD" id="cd08419">
    <property type="entry name" value="PBP2_CbbR_RubisCO_like"/>
    <property type="match status" value="1"/>
</dbReference>
<dbReference type="PANTHER" id="PTHR30126:SF5">
    <property type="entry name" value="HTH-TYPE TRANSCRIPTIONAL ACTIVATOR CMPR"/>
    <property type="match status" value="1"/>
</dbReference>
<feature type="domain" description="HTH lysR-type" evidence="5">
    <location>
        <begin position="1"/>
        <end position="45"/>
    </location>
</feature>
<evidence type="ECO:0000313" key="7">
    <source>
        <dbReference type="Proteomes" id="UP000191110"/>
    </source>
</evidence>
<sequence length="291" mass="32303">RHKSFTRAAEEIHLSQPAVSIQVKRLEENVGKALFEHVGRRITLTEVGRELYDASKDVLGRLAELDGAIDSLSGEVAGTLTVTAVTSAKYFLPHLLGAFLRRYPDVEPKLKVANRASLLERVGDNEDDLYVMGHVPDDLDVEAVPFLENVIAVVASPNHPLASKRKITLKQLTEERFLVRESGSGNRKVVEEFFEDQGLSINPYMELGSAEAIKQGVMAGLGISALSLHNLRLEIAAGQIKVLKVEGFPLRRRWNVIHRKEKNLSPAAQSFIEFLQTEGQHLVNEAMQVKI</sequence>
<feature type="non-terminal residue" evidence="6">
    <location>
        <position position="1"/>
    </location>
</feature>
<dbReference type="Proteomes" id="UP000191110">
    <property type="component" value="Unassembled WGS sequence"/>
</dbReference>
<dbReference type="Gene3D" id="3.40.190.290">
    <property type="match status" value="1"/>
</dbReference>
<dbReference type="InterPro" id="IPR005119">
    <property type="entry name" value="LysR_subst-bd"/>
</dbReference>
<evidence type="ECO:0000313" key="6">
    <source>
        <dbReference type="EMBL" id="OOZ38584.1"/>
    </source>
</evidence>
<evidence type="ECO:0000256" key="2">
    <source>
        <dbReference type="ARBA" id="ARBA00023015"/>
    </source>
</evidence>
<proteinExistence type="inferred from homology"/>
<dbReference type="SUPFAM" id="SSF53850">
    <property type="entry name" value="Periplasmic binding protein-like II"/>
    <property type="match status" value="1"/>
</dbReference>
<dbReference type="InterPro" id="IPR000847">
    <property type="entry name" value="LysR_HTH_N"/>
</dbReference>
<dbReference type="Pfam" id="PF03466">
    <property type="entry name" value="LysR_substrate"/>
    <property type="match status" value="1"/>
</dbReference>
<evidence type="ECO:0000256" key="1">
    <source>
        <dbReference type="ARBA" id="ARBA00009437"/>
    </source>
</evidence>
<dbReference type="RefSeq" id="WP_078484919.1">
    <property type="nucleotide sequence ID" value="NZ_MPRL01000081.1"/>
</dbReference>
<evidence type="ECO:0000259" key="5">
    <source>
        <dbReference type="PROSITE" id="PS50931"/>
    </source>
</evidence>
<accession>A0A1T2L0J3</accession>
<dbReference type="SUPFAM" id="SSF46785">
    <property type="entry name" value="Winged helix' DNA-binding domain"/>
    <property type="match status" value="1"/>
</dbReference>
<dbReference type="PANTHER" id="PTHR30126">
    <property type="entry name" value="HTH-TYPE TRANSCRIPTIONAL REGULATOR"/>
    <property type="match status" value="1"/>
</dbReference>